<evidence type="ECO:0000313" key="11">
    <source>
        <dbReference type="Proteomes" id="UP000305939"/>
    </source>
</evidence>
<dbReference type="PANTHER" id="PTHR48111:SF4">
    <property type="entry name" value="DNA-BINDING DUAL TRANSCRIPTIONAL REGULATOR OMPR"/>
    <property type="match status" value="1"/>
</dbReference>
<dbReference type="RefSeq" id="WP_136335759.1">
    <property type="nucleotide sequence ID" value="NZ_QXMP01000005.1"/>
</dbReference>
<dbReference type="InterPro" id="IPR014710">
    <property type="entry name" value="RmlC-like_jellyroll"/>
</dbReference>
<dbReference type="GO" id="GO:0005829">
    <property type="term" value="C:cytosol"/>
    <property type="evidence" value="ECO:0007669"/>
    <property type="project" value="TreeGrafter"/>
</dbReference>
<gene>
    <name evidence="10" type="ORF">E7Z59_07790</name>
</gene>
<dbReference type="InterPro" id="IPR036388">
    <property type="entry name" value="WH-like_DNA-bd_sf"/>
</dbReference>
<dbReference type="CDD" id="cd00156">
    <property type="entry name" value="REC"/>
    <property type="match status" value="1"/>
</dbReference>
<keyword evidence="11" id="KW-1185">Reference proteome</keyword>
<dbReference type="Gene3D" id="2.60.120.10">
    <property type="entry name" value="Jelly Rolls"/>
    <property type="match status" value="1"/>
</dbReference>
<keyword evidence="1 6" id="KW-0597">Phosphoprotein</keyword>
<accession>A0A4S3LZM2</accession>
<feature type="modified residue" description="4-aspartylphosphate" evidence="6">
    <location>
        <position position="52"/>
    </location>
</feature>
<feature type="domain" description="Cyclic nucleotide-binding" evidence="7">
    <location>
        <begin position="164"/>
        <end position="245"/>
    </location>
</feature>
<organism evidence="10 11">
    <name type="scientific">Robertkochia marina</name>
    <dbReference type="NCBI Taxonomy" id="1227945"/>
    <lineage>
        <taxon>Bacteria</taxon>
        <taxon>Pseudomonadati</taxon>
        <taxon>Bacteroidota</taxon>
        <taxon>Flavobacteriia</taxon>
        <taxon>Flavobacteriales</taxon>
        <taxon>Flavobacteriaceae</taxon>
        <taxon>Robertkochia</taxon>
    </lineage>
</organism>
<evidence type="ECO:0000256" key="3">
    <source>
        <dbReference type="ARBA" id="ARBA00023015"/>
    </source>
</evidence>
<dbReference type="PANTHER" id="PTHR48111">
    <property type="entry name" value="REGULATOR OF RPOS"/>
    <property type="match status" value="1"/>
</dbReference>
<dbReference type="SMART" id="SM00100">
    <property type="entry name" value="cNMP"/>
    <property type="match status" value="1"/>
</dbReference>
<keyword evidence="3" id="KW-0805">Transcription regulation</keyword>
<keyword evidence="5" id="KW-0804">Transcription</keyword>
<sequence>MKKVLLIEDDDQLRENITELLEIYNYRVYAAEEGRKGVDLAHEVHPDVIVCDIMMPGMDGYQVLEKLSHENDTRKIPFIYMSAKSDRSDVRKGMDLGADDYIPKPFEETELISAIENRIARVEILRKKEEEEGPGNETPAIQDLENLRSWFAGHGEIVELRSKNHVYEEGNHSNYVYLIRDGMVKTITMDESGHELINKVYREGDFFGYTSLMETTPYRESAIAIKSCSLFAVPKEIMSDILLKNHHLTLAIIDLLSSDIISYKERLLQMAYGTVRKKAASSILQFLSQLQPKPGEGIYISRSDLASVAGIAPESFIRALTEFKNEGLITSKGRNIKVLDVEGLKRI</sequence>
<dbReference type="GO" id="GO:0000156">
    <property type="term" value="F:phosphorelay response regulator activity"/>
    <property type="evidence" value="ECO:0007669"/>
    <property type="project" value="TreeGrafter"/>
</dbReference>
<dbReference type="Pfam" id="PF13545">
    <property type="entry name" value="HTH_Crp_2"/>
    <property type="match status" value="1"/>
</dbReference>
<dbReference type="InterPro" id="IPR036390">
    <property type="entry name" value="WH_DNA-bd_sf"/>
</dbReference>
<dbReference type="Proteomes" id="UP000305939">
    <property type="component" value="Unassembled WGS sequence"/>
</dbReference>
<dbReference type="GO" id="GO:0032993">
    <property type="term" value="C:protein-DNA complex"/>
    <property type="evidence" value="ECO:0007669"/>
    <property type="project" value="TreeGrafter"/>
</dbReference>
<reference evidence="10 11" key="1">
    <citation type="submission" date="2019-04" db="EMBL/GenBank/DDBJ databases">
        <title>Draft genome sequence of Robertkochia marina CC-AMO-30D.</title>
        <authorList>
            <person name="Hameed A."/>
            <person name="Lin S.-Y."/>
            <person name="Shahina M."/>
            <person name="Lai W.-A."/>
            <person name="Young C.-C."/>
        </authorList>
    </citation>
    <scope>NUCLEOTIDE SEQUENCE [LARGE SCALE GENOMIC DNA]</scope>
    <source>
        <strain evidence="10 11">CC-AMO-30D</strain>
    </source>
</reference>
<dbReference type="InterPro" id="IPR039420">
    <property type="entry name" value="WalR-like"/>
</dbReference>
<dbReference type="InterPro" id="IPR001789">
    <property type="entry name" value="Sig_transdc_resp-reg_receiver"/>
</dbReference>
<dbReference type="SUPFAM" id="SSF51206">
    <property type="entry name" value="cAMP-binding domain-like"/>
    <property type="match status" value="1"/>
</dbReference>
<dbReference type="PROSITE" id="PS50110">
    <property type="entry name" value="RESPONSE_REGULATORY"/>
    <property type="match status" value="1"/>
</dbReference>
<dbReference type="OrthoDB" id="9127033at2"/>
<feature type="domain" description="HTH crp-type" evidence="9">
    <location>
        <begin position="277"/>
        <end position="342"/>
    </location>
</feature>
<protein>
    <submittedName>
        <fullName evidence="10">Response regulator</fullName>
    </submittedName>
</protein>
<comment type="caution">
    <text evidence="10">The sequence shown here is derived from an EMBL/GenBank/DDBJ whole genome shotgun (WGS) entry which is preliminary data.</text>
</comment>
<dbReference type="PROSITE" id="PS51063">
    <property type="entry name" value="HTH_CRP_2"/>
    <property type="match status" value="1"/>
</dbReference>
<evidence type="ECO:0000259" key="8">
    <source>
        <dbReference type="PROSITE" id="PS50110"/>
    </source>
</evidence>
<dbReference type="Gene3D" id="1.10.10.10">
    <property type="entry name" value="Winged helix-like DNA-binding domain superfamily/Winged helix DNA-binding domain"/>
    <property type="match status" value="1"/>
</dbReference>
<evidence type="ECO:0000256" key="4">
    <source>
        <dbReference type="ARBA" id="ARBA00023125"/>
    </source>
</evidence>
<dbReference type="SUPFAM" id="SSF52172">
    <property type="entry name" value="CheY-like"/>
    <property type="match status" value="1"/>
</dbReference>
<dbReference type="SUPFAM" id="SSF46785">
    <property type="entry name" value="Winged helix' DNA-binding domain"/>
    <property type="match status" value="1"/>
</dbReference>
<dbReference type="SMART" id="SM00419">
    <property type="entry name" value="HTH_CRP"/>
    <property type="match status" value="1"/>
</dbReference>
<dbReference type="GO" id="GO:0000976">
    <property type="term" value="F:transcription cis-regulatory region binding"/>
    <property type="evidence" value="ECO:0007669"/>
    <property type="project" value="TreeGrafter"/>
</dbReference>
<name>A0A4S3LZM2_9FLAO</name>
<dbReference type="AlphaFoldDB" id="A0A4S3LZM2"/>
<dbReference type="InterPro" id="IPR018490">
    <property type="entry name" value="cNMP-bd_dom_sf"/>
</dbReference>
<dbReference type="Pfam" id="PF00027">
    <property type="entry name" value="cNMP_binding"/>
    <property type="match status" value="1"/>
</dbReference>
<dbReference type="InterPro" id="IPR000595">
    <property type="entry name" value="cNMP-bd_dom"/>
</dbReference>
<keyword evidence="4" id="KW-0238">DNA-binding</keyword>
<feature type="domain" description="Response regulatory" evidence="8">
    <location>
        <begin position="3"/>
        <end position="119"/>
    </location>
</feature>
<evidence type="ECO:0000256" key="2">
    <source>
        <dbReference type="ARBA" id="ARBA00023012"/>
    </source>
</evidence>
<evidence type="ECO:0000256" key="6">
    <source>
        <dbReference type="PROSITE-ProRule" id="PRU00169"/>
    </source>
</evidence>
<evidence type="ECO:0000313" key="10">
    <source>
        <dbReference type="EMBL" id="THD67554.1"/>
    </source>
</evidence>
<evidence type="ECO:0000259" key="9">
    <source>
        <dbReference type="PROSITE" id="PS51063"/>
    </source>
</evidence>
<evidence type="ECO:0000256" key="1">
    <source>
        <dbReference type="ARBA" id="ARBA00022553"/>
    </source>
</evidence>
<dbReference type="InterPro" id="IPR012318">
    <property type="entry name" value="HTH_CRP"/>
</dbReference>
<evidence type="ECO:0000256" key="5">
    <source>
        <dbReference type="ARBA" id="ARBA00023163"/>
    </source>
</evidence>
<dbReference type="InterPro" id="IPR011006">
    <property type="entry name" value="CheY-like_superfamily"/>
</dbReference>
<evidence type="ECO:0000259" key="7">
    <source>
        <dbReference type="PROSITE" id="PS50042"/>
    </source>
</evidence>
<proteinExistence type="predicted"/>
<dbReference type="Pfam" id="PF00072">
    <property type="entry name" value="Response_reg"/>
    <property type="match status" value="1"/>
</dbReference>
<dbReference type="SMART" id="SM00448">
    <property type="entry name" value="REC"/>
    <property type="match status" value="1"/>
</dbReference>
<dbReference type="PROSITE" id="PS50042">
    <property type="entry name" value="CNMP_BINDING_3"/>
    <property type="match status" value="1"/>
</dbReference>
<dbReference type="CDD" id="cd00038">
    <property type="entry name" value="CAP_ED"/>
    <property type="match status" value="1"/>
</dbReference>
<dbReference type="EMBL" id="SSMC01000002">
    <property type="protein sequence ID" value="THD67554.1"/>
    <property type="molecule type" value="Genomic_DNA"/>
</dbReference>
<keyword evidence="2" id="KW-0902">Two-component regulatory system</keyword>
<dbReference type="GO" id="GO:0006355">
    <property type="term" value="P:regulation of DNA-templated transcription"/>
    <property type="evidence" value="ECO:0007669"/>
    <property type="project" value="InterPro"/>
</dbReference>
<dbReference type="Gene3D" id="3.40.50.2300">
    <property type="match status" value="1"/>
</dbReference>